<dbReference type="RefSeq" id="WP_184475833.1">
    <property type="nucleotide sequence ID" value="NZ_JACHOV010000008.1"/>
</dbReference>
<sequence length="308" mass="34616">RTLVDKVFTTAKVTGLEPRIGEIITTLMDDFIDRDEIDFLEAFAVPLPMYVIAEQLGVRREDRVIFKRWSDAAVETTGPVTPERQLELAQIVIEMQQYMAREIDRVRAEPDDMLLSRLANLETDGRRLDNRELQSLIFQILVAGNETTTTTLASGMRLIIEHPELADAIHADPSLAKMLAEEALRTATPLQCLWRTALEDVQFGGKTIPAGSIIELRFGAANRDPAQFSCPAEVDLQRKNANSHLAFGAGIHLCIGNQLARGELRLAFQALTQRLTNFRFSRGDASCVPLEGYTPYGLRELWMSFDRR</sequence>
<keyword evidence="4" id="KW-1185">Reference proteome</keyword>
<feature type="non-terminal residue" evidence="3">
    <location>
        <position position="1"/>
    </location>
</feature>
<dbReference type="InterPro" id="IPR001128">
    <property type="entry name" value="Cyt_P450"/>
</dbReference>
<evidence type="ECO:0000256" key="2">
    <source>
        <dbReference type="RuleBase" id="RU000461"/>
    </source>
</evidence>
<dbReference type="PANTHER" id="PTHR46696:SF1">
    <property type="entry name" value="CYTOCHROME P450 YJIB-RELATED"/>
    <property type="match status" value="1"/>
</dbReference>
<dbReference type="PANTHER" id="PTHR46696">
    <property type="entry name" value="P450, PUTATIVE (EUROFUNG)-RELATED"/>
    <property type="match status" value="1"/>
</dbReference>
<dbReference type="Proteomes" id="UP000575068">
    <property type="component" value="Unassembled WGS sequence"/>
</dbReference>
<reference evidence="3 4" key="1">
    <citation type="submission" date="2020-08" db="EMBL/GenBank/DDBJ databases">
        <title>Genomic Encyclopedia of Type Strains, Phase IV (KMG-IV): sequencing the most valuable type-strain genomes for metagenomic binning, comparative biology and taxonomic classification.</title>
        <authorList>
            <person name="Goeker M."/>
        </authorList>
    </citation>
    <scope>NUCLEOTIDE SEQUENCE [LARGE SCALE GENOMIC DNA]</scope>
    <source>
        <strain evidence="3 4">DSM 7465</strain>
    </source>
</reference>
<evidence type="ECO:0000313" key="4">
    <source>
        <dbReference type="Proteomes" id="UP000575068"/>
    </source>
</evidence>
<name>A0A840HXE2_9SPHN</name>
<dbReference type="EMBL" id="JACHOV010000008">
    <property type="protein sequence ID" value="MBB4642064.1"/>
    <property type="molecule type" value="Genomic_DNA"/>
</dbReference>
<keyword evidence="2" id="KW-0503">Monooxygenase</keyword>
<dbReference type="InterPro" id="IPR002397">
    <property type="entry name" value="Cyt_P450_B"/>
</dbReference>
<dbReference type="PRINTS" id="PR00385">
    <property type="entry name" value="P450"/>
</dbReference>
<keyword evidence="2" id="KW-0349">Heme</keyword>
<gene>
    <name evidence="3" type="ORF">HNQ99_002382</name>
</gene>
<evidence type="ECO:0000313" key="3">
    <source>
        <dbReference type="EMBL" id="MBB4642064.1"/>
    </source>
</evidence>
<dbReference type="PRINTS" id="PR00359">
    <property type="entry name" value="BP450"/>
</dbReference>
<dbReference type="GO" id="GO:0005506">
    <property type="term" value="F:iron ion binding"/>
    <property type="evidence" value="ECO:0007669"/>
    <property type="project" value="InterPro"/>
</dbReference>
<keyword evidence="2" id="KW-0560">Oxidoreductase</keyword>
<comment type="similarity">
    <text evidence="1 2">Belongs to the cytochrome P450 family.</text>
</comment>
<keyword evidence="2" id="KW-0408">Iron</keyword>
<dbReference type="PROSITE" id="PS00086">
    <property type="entry name" value="CYTOCHROME_P450"/>
    <property type="match status" value="1"/>
</dbReference>
<protein>
    <submittedName>
        <fullName evidence="3">Cytochrome P450</fullName>
    </submittedName>
</protein>
<dbReference type="Gene3D" id="1.10.630.10">
    <property type="entry name" value="Cytochrome P450"/>
    <property type="match status" value="1"/>
</dbReference>
<dbReference type="InterPro" id="IPR036396">
    <property type="entry name" value="Cyt_P450_sf"/>
</dbReference>
<dbReference type="GO" id="GO:0020037">
    <property type="term" value="F:heme binding"/>
    <property type="evidence" value="ECO:0007669"/>
    <property type="project" value="InterPro"/>
</dbReference>
<evidence type="ECO:0000256" key="1">
    <source>
        <dbReference type="ARBA" id="ARBA00010617"/>
    </source>
</evidence>
<organism evidence="3 4">
    <name type="scientific">Rhizorhapis suberifaciens</name>
    <name type="common">corky root of lettuce</name>
    <dbReference type="NCBI Taxonomy" id="13656"/>
    <lineage>
        <taxon>Bacteria</taxon>
        <taxon>Pseudomonadati</taxon>
        <taxon>Pseudomonadota</taxon>
        <taxon>Alphaproteobacteria</taxon>
        <taxon>Sphingomonadales</taxon>
        <taxon>Sphingomonadaceae</taxon>
        <taxon>Rhizorhapis</taxon>
    </lineage>
</organism>
<accession>A0A840HXE2</accession>
<dbReference type="SUPFAM" id="SSF48264">
    <property type="entry name" value="Cytochrome P450"/>
    <property type="match status" value="1"/>
</dbReference>
<dbReference type="AlphaFoldDB" id="A0A840HXE2"/>
<dbReference type="GO" id="GO:0016705">
    <property type="term" value="F:oxidoreductase activity, acting on paired donors, with incorporation or reduction of molecular oxygen"/>
    <property type="evidence" value="ECO:0007669"/>
    <property type="project" value="InterPro"/>
</dbReference>
<proteinExistence type="inferred from homology"/>
<keyword evidence="2" id="KW-0479">Metal-binding</keyword>
<comment type="caution">
    <text evidence="3">The sequence shown here is derived from an EMBL/GenBank/DDBJ whole genome shotgun (WGS) entry which is preliminary data.</text>
</comment>
<dbReference type="GO" id="GO:0004497">
    <property type="term" value="F:monooxygenase activity"/>
    <property type="evidence" value="ECO:0007669"/>
    <property type="project" value="UniProtKB-KW"/>
</dbReference>
<dbReference type="Pfam" id="PF00067">
    <property type="entry name" value="p450"/>
    <property type="match status" value="1"/>
</dbReference>
<dbReference type="InterPro" id="IPR017972">
    <property type="entry name" value="Cyt_P450_CS"/>
</dbReference>